<feature type="chain" id="PRO_5046019760" evidence="1">
    <location>
        <begin position="31"/>
        <end position="563"/>
    </location>
</feature>
<organism evidence="2 3">
    <name type="scientific">Aeromicrobium halocynthiae</name>
    <dbReference type="NCBI Taxonomy" id="560557"/>
    <lineage>
        <taxon>Bacteria</taxon>
        <taxon>Bacillati</taxon>
        <taxon>Actinomycetota</taxon>
        <taxon>Actinomycetes</taxon>
        <taxon>Propionibacteriales</taxon>
        <taxon>Nocardioidaceae</taxon>
        <taxon>Aeromicrobium</taxon>
    </lineage>
</organism>
<dbReference type="InterPro" id="IPR029052">
    <property type="entry name" value="Metallo-depent_PP-like"/>
</dbReference>
<dbReference type="PANTHER" id="PTHR43143:SF1">
    <property type="entry name" value="SERINE_THREONINE-PROTEIN PHOSPHATASE CPPED1"/>
    <property type="match status" value="1"/>
</dbReference>
<dbReference type="EMBL" id="BAAAPY010000006">
    <property type="protein sequence ID" value="GAA2079280.1"/>
    <property type="molecule type" value="Genomic_DNA"/>
</dbReference>
<dbReference type="InterPro" id="IPR051918">
    <property type="entry name" value="STPP_CPPED1"/>
</dbReference>
<keyword evidence="1" id="KW-0732">Signal</keyword>
<dbReference type="Gene3D" id="3.60.21.10">
    <property type="match status" value="1"/>
</dbReference>
<dbReference type="InterPro" id="IPR006311">
    <property type="entry name" value="TAT_signal"/>
</dbReference>
<feature type="signal peptide" evidence="1">
    <location>
        <begin position="1"/>
        <end position="30"/>
    </location>
</feature>
<sequence length="563" mass="60003">MSLTRRTLLRSGAIVAGVAAAGLPTSSALASPSSAARTTVARRLVRGAPGPLGYTPIVAAPGEAHVVRTDLGGLARPGRVGTRRPLLAFTHLTDVHIIDAQSPLRVEFLDRLEDQYTAGDPTLGGLLTSSYRPQEMLSAQISDAMVRAVNAVRTGPVTGADLAFAIQTGDNSDNCQYNEVRWNIDVLDGTTVRPDSGSRSRWEGVHDNRTRDSHYWHPEGTVNDTYRSRFGFPRVDGLLDAARRPFTAQGLSTPWYSVFGNHDGLVQGNFPPGLGLGVIGTGPLKPTTLPPGVSQADVLAALRGVDPTLLLASTTLLGARLVTADPERRSLTRRQVVEEHFRTTGTPVGHGFTADNRSRGTAYYAFDAGPVRCIALDSVNPNGYADGSIDATQLAWLRGVLERSTDRYVMVFSHHTSATMNNPLVATGLDLDPRVPGPAVVDLLLAHPQVVAWVNGHTHKNAVTAHRSPDGTSGFWEINSASHIDFPQQSRLIELADNRDGTISLFTTMVDHAGPTSHSGSLADPLRLAGLGRELAANDPQAGAGYSGTPADRNTELLLPNPL</sequence>
<evidence type="ECO:0000256" key="1">
    <source>
        <dbReference type="SAM" id="SignalP"/>
    </source>
</evidence>
<accession>A0ABN2W0D2</accession>
<dbReference type="PANTHER" id="PTHR43143">
    <property type="entry name" value="METALLOPHOSPHOESTERASE, CALCINEURIN SUPERFAMILY"/>
    <property type="match status" value="1"/>
</dbReference>
<dbReference type="PROSITE" id="PS51318">
    <property type="entry name" value="TAT"/>
    <property type="match status" value="1"/>
</dbReference>
<comment type="caution">
    <text evidence="2">The sequence shown here is derived from an EMBL/GenBank/DDBJ whole genome shotgun (WGS) entry which is preliminary data.</text>
</comment>
<name>A0ABN2W0D2_9ACTN</name>
<keyword evidence="3" id="KW-1185">Reference proteome</keyword>
<dbReference type="InterPro" id="IPR022506">
    <property type="entry name" value="Metallophosphoesterase_PPA1498"/>
</dbReference>
<evidence type="ECO:0000313" key="2">
    <source>
        <dbReference type="EMBL" id="GAA2079280.1"/>
    </source>
</evidence>
<dbReference type="SUPFAM" id="SSF56300">
    <property type="entry name" value="Metallo-dependent phosphatases"/>
    <property type="match status" value="1"/>
</dbReference>
<protein>
    <submittedName>
        <fullName evidence="2">TIGR03767 family metallophosphoesterase</fullName>
    </submittedName>
</protein>
<dbReference type="NCBIfam" id="TIGR03767">
    <property type="entry name" value="P_acnes_RR"/>
    <property type="match status" value="1"/>
</dbReference>
<gene>
    <name evidence="2" type="ORF">GCM10009821_19210</name>
</gene>
<reference evidence="2 3" key="1">
    <citation type="journal article" date="2019" name="Int. J. Syst. Evol. Microbiol.">
        <title>The Global Catalogue of Microorganisms (GCM) 10K type strain sequencing project: providing services to taxonomists for standard genome sequencing and annotation.</title>
        <authorList>
            <consortium name="The Broad Institute Genomics Platform"/>
            <consortium name="The Broad Institute Genome Sequencing Center for Infectious Disease"/>
            <person name="Wu L."/>
            <person name="Ma J."/>
        </authorList>
    </citation>
    <scope>NUCLEOTIDE SEQUENCE [LARGE SCALE GENOMIC DNA]</scope>
    <source>
        <strain evidence="2 3">JCM 15749</strain>
    </source>
</reference>
<dbReference type="RefSeq" id="WP_344327415.1">
    <property type="nucleotide sequence ID" value="NZ_BAAAPY010000006.1"/>
</dbReference>
<dbReference type="Proteomes" id="UP001501480">
    <property type="component" value="Unassembled WGS sequence"/>
</dbReference>
<evidence type="ECO:0000313" key="3">
    <source>
        <dbReference type="Proteomes" id="UP001501480"/>
    </source>
</evidence>
<proteinExistence type="predicted"/>